<evidence type="ECO:0000313" key="1">
    <source>
        <dbReference type="Ensembl" id="ENSPTXP00000011830.1"/>
    </source>
</evidence>
<keyword evidence="2" id="KW-1185">Reference proteome</keyword>
<reference evidence="1" key="2">
    <citation type="submission" date="2025-09" db="UniProtKB">
        <authorList>
            <consortium name="Ensembl"/>
        </authorList>
    </citation>
    <scope>IDENTIFICATION</scope>
</reference>
<dbReference type="Proteomes" id="UP000472273">
    <property type="component" value="Unplaced"/>
</dbReference>
<accession>A0A670YIV7</accession>
<evidence type="ECO:0000313" key="2">
    <source>
        <dbReference type="Proteomes" id="UP000472273"/>
    </source>
</evidence>
<name>A0A670YIV7_PSETE</name>
<reference evidence="1" key="1">
    <citation type="submission" date="2025-08" db="UniProtKB">
        <authorList>
            <consortium name="Ensembl"/>
        </authorList>
    </citation>
    <scope>IDENTIFICATION</scope>
</reference>
<protein>
    <submittedName>
        <fullName evidence="1">Uncharacterized protein</fullName>
    </submittedName>
</protein>
<proteinExistence type="predicted"/>
<dbReference type="AlphaFoldDB" id="A0A670YIV7"/>
<sequence length="71" mass="7972">MTTNGSFKHLDPAPRGSILACNRLRRPPGRDSSLRIFILASNLWARPAEAQTKGCRQRLERRVLARSSQGK</sequence>
<dbReference type="Ensembl" id="ENSPTXT00000012216.1">
    <property type="protein sequence ID" value="ENSPTXP00000011830.1"/>
    <property type="gene ID" value="ENSPTXG00000008349.1"/>
</dbReference>
<organism evidence="1 2">
    <name type="scientific">Pseudonaja textilis</name>
    <name type="common">Eastern brown snake</name>
    <dbReference type="NCBI Taxonomy" id="8673"/>
    <lineage>
        <taxon>Eukaryota</taxon>
        <taxon>Metazoa</taxon>
        <taxon>Chordata</taxon>
        <taxon>Craniata</taxon>
        <taxon>Vertebrata</taxon>
        <taxon>Euteleostomi</taxon>
        <taxon>Lepidosauria</taxon>
        <taxon>Squamata</taxon>
        <taxon>Bifurcata</taxon>
        <taxon>Unidentata</taxon>
        <taxon>Episquamata</taxon>
        <taxon>Toxicofera</taxon>
        <taxon>Serpentes</taxon>
        <taxon>Colubroidea</taxon>
        <taxon>Elapidae</taxon>
        <taxon>Hydrophiinae</taxon>
        <taxon>Pseudonaja</taxon>
    </lineage>
</organism>